<keyword evidence="4 9" id="KW-1003">Cell membrane</keyword>
<dbReference type="NCBIfam" id="TIGR01402">
    <property type="entry name" value="fliQ"/>
    <property type="match status" value="1"/>
</dbReference>
<protein>
    <recommendedName>
        <fullName evidence="3 9">Flagellar biosynthetic protein FliQ</fullName>
    </recommendedName>
</protein>
<keyword evidence="7 9" id="KW-0472">Membrane</keyword>
<evidence type="ECO:0000256" key="8">
    <source>
        <dbReference type="ARBA" id="ARBA00023143"/>
    </source>
</evidence>
<reference evidence="10 11" key="1">
    <citation type="submission" date="2023-07" db="EMBL/GenBank/DDBJ databases">
        <title>Genomic Encyclopedia of Type Strains, Phase IV (KMG-IV): sequencing the most valuable type-strain genomes for metagenomic binning, comparative biology and taxonomic classification.</title>
        <authorList>
            <person name="Goeker M."/>
        </authorList>
    </citation>
    <scope>NUCLEOTIDE SEQUENCE [LARGE SCALE GENOMIC DNA]</scope>
    <source>
        <strain evidence="10 11">DSM 23494</strain>
    </source>
</reference>
<feature type="transmembrane region" description="Helical" evidence="9">
    <location>
        <begin position="53"/>
        <end position="73"/>
    </location>
</feature>
<evidence type="ECO:0000256" key="2">
    <source>
        <dbReference type="ARBA" id="ARBA00006156"/>
    </source>
</evidence>
<gene>
    <name evidence="9" type="primary">fliQ</name>
    <name evidence="10" type="ORF">J2S17_002090</name>
</gene>
<comment type="function">
    <text evidence="9">Role in flagellar biosynthesis.</text>
</comment>
<dbReference type="PANTHER" id="PTHR34040">
    <property type="entry name" value="FLAGELLAR BIOSYNTHETIC PROTEIN FLIQ"/>
    <property type="match status" value="1"/>
</dbReference>
<proteinExistence type="inferred from homology"/>
<evidence type="ECO:0000313" key="10">
    <source>
        <dbReference type="EMBL" id="MDQ0270215.1"/>
    </source>
</evidence>
<dbReference type="PIRSF" id="PIRSF004669">
    <property type="entry name" value="FliQ"/>
    <property type="match status" value="1"/>
</dbReference>
<evidence type="ECO:0000256" key="6">
    <source>
        <dbReference type="ARBA" id="ARBA00022989"/>
    </source>
</evidence>
<comment type="similarity">
    <text evidence="2 9">Belongs to the FliQ/MopD/SpaQ family.</text>
</comment>
<keyword evidence="10" id="KW-0282">Flagellum</keyword>
<evidence type="ECO:0000313" key="11">
    <source>
        <dbReference type="Proteomes" id="UP001238088"/>
    </source>
</evidence>
<sequence length="92" mass="9919">MKKMTPEAVISIAEQGIIAVLMICGPLLVLALVVGLVVSIFQATTQIQEQTLAFIPKIVAVLVGLVVFGPWMLNYAVSYTNDILSNLTRFIG</sequence>
<name>A0ABU0AJG1_9BACI</name>
<evidence type="ECO:0000256" key="1">
    <source>
        <dbReference type="ARBA" id="ARBA00004651"/>
    </source>
</evidence>
<dbReference type="EMBL" id="JAUSUB010000007">
    <property type="protein sequence ID" value="MDQ0270215.1"/>
    <property type="molecule type" value="Genomic_DNA"/>
</dbReference>
<dbReference type="Proteomes" id="UP001238088">
    <property type="component" value="Unassembled WGS sequence"/>
</dbReference>
<evidence type="ECO:0000256" key="9">
    <source>
        <dbReference type="RuleBase" id="RU364090"/>
    </source>
</evidence>
<keyword evidence="5 9" id="KW-0812">Transmembrane</keyword>
<keyword evidence="10" id="KW-0966">Cell projection</keyword>
<comment type="subcellular location">
    <subcellularLocation>
        <location evidence="1 9">Cell membrane</location>
        <topology evidence="1">Multi-pass membrane protein</topology>
    </subcellularLocation>
    <subcellularLocation>
        <location evidence="9">Bacterial flagellum basal body</location>
    </subcellularLocation>
</comment>
<dbReference type="InterPro" id="IPR006305">
    <property type="entry name" value="FliQ"/>
</dbReference>
<organism evidence="10 11">
    <name type="scientific">Cytobacillus purgationiresistens</name>
    <dbReference type="NCBI Taxonomy" id="863449"/>
    <lineage>
        <taxon>Bacteria</taxon>
        <taxon>Bacillati</taxon>
        <taxon>Bacillota</taxon>
        <taxon>Bacilli</taxon>
        <taxon>Bacillales</taxon>
        <taxon>Bacillaceae</taxon>
        <taxon>Cytobacillus</taxon>
    </lineage>
</organism>
<comment type="caution">
    <text evidence="10">The sequence shown here is derived from an EMBL/GenBank/DDBJ whole genome shotgun (WGS) entry which is preliminary data.</text>
</comment>
<feature type="transmembrane region" description="Helical" evidence="9">
    <location>
        <begin position="16"/>
        <end position="41"/>
    </location>
</feature>
<evidence type="ECO:0000256" key="7">
    <source>
        <dbReference type="ARBA" id="ARBA00023136"/>
    </source>
</evidence>
<evidence type="ECO:0000256" key="3">
    <source>
        <dbReference type="ARBA" id="ARBA00021718"/>
    </source>
</evidence>
<dbReference type="Pfam" id="PF01313">
    <property type="entry name" value="Bac_export_3"/>
    <property type="match status" value="1"/>
</dbReference>
<evidence type="ECO:0000256" key="5">
    <source>
        <dbReference type="ARBA" id="ARBA00022692"/>
    </source>
</evidence>
<keyword evidence="6 9" id="KW-1133">Transmembrane helix</keyword>
<keyword evidence="11" id="KW-1185">Reference proteome</keyword>
<evidence type="ECO:0000256" key="4">
    <source>
        <dbReference type="ARBA" id="ARBA00022475"/>
    </source>
</evidence>
<dbReference type="InterPro" id="IPR002191">
    <property type="entry name" value="Bac_export_3"/>
</dbReference>
<keyword evidence="10" id="KW-0969">Cilium</keyword>
<dbReference type="PANTHER" id="PTHR34040:SF2">
    <property type="entry name" value="FLAGELLAR BIOSYNTHETIC PROTEIN FLIQ"/>
    <property type="match status" value="1"/>
</dbReference>
<dbReference type="PRINTS" id="PR00952">
    <property type="entry name" value="TYPE3IMQPROT"/>
</dbReference>
<keyword evidence="8 9" id="KW-0975">Bacterial flagellum</keyword>
<accession>A0ABU0AJG1</accession>